<dbReference type="Gene3D" id="3.20.20.140">
    <property type="entry name" value="Metal-dependent hydrolases"/>
    <property type="match status" value="1"/>
</dbReference>
<dbReference type="AlphaFoldDB" id="A0A7Y6C4D3"/>
<reference evidence="2 3" key="1">
    <citation type="submission" date="2020-05" db="EMBL/GenBank/DDBJ databases">
        <title>Genome Sequencing of Type Strains.</title>
        <authorList>
            <person name="Lemaire J.F."/>
            <person name="Inderbitzin P."/>
            <person name="Gregorio O.A."/>
            <person name="Collins S.B."/>
            <person name="Wespe N."/>
            <person name="Knight-Connoni V."/>
        </authorList>
    </citation>
    <scope>NUCLEOTIDE SEQUENCE [LARGE SCALE GENOMIC DNA]</scope>
    <source>
        <strain evidence="2 3">LMG 21957</strain>
    </source>
</reference>
<dbReference type="PANTHER" id="PTHR42924:SF3">
    <property type="entry name" value="POLYMERASE_HISTIDINOL PHOSPHATASE N-TERMINAL DOMAIN-CONTAINING PROTEIN"/>
    <property type="match status" value="1"/>
</dbReference>
<dbReference type="InterPro" id="IPR003141">
    <property type="entry name" value="Pol/His_phosphatase_N"/>
</dbReference>
<comment type="caution">
    <text evidence="2">The sequence shown here is derived from an EMBL/GenBank/DDBJ whole genome shotgun (WGS) entry which is preliminary data.</text>
</comment>
<accession>A0A7Y6C4D3</accession>
<dbReference type="Pfam" id="PF02811">
    <property type="entry name" value="PHP"/>
    <property type="match status" value="1"/>
</dbReference>
<evidence type="ECO:0000313" key="3">
    <source>
        <dbReference type="Proteomes" id="UP000526125"/>
    </source>
</evidence>
<dbReference type="GO" id="GO:0035312">
    <property type="term" value="F:5'-3' DNA exonuclease activity"/>
    <property type="evidence" value="ECO:0007669"/>
    <property type="project" value="TreeGrafter"/>
</dbReference>
<keyword evidence="2" id="KW-0378">Hydrolase</keyword>
<dbReference type="RefSeq" id="WP_175398852.1">
    <property type="nucleotide sequence ID" value="NZ_JABMCB010000202.1"/>
</dbReference>
<evidence type="ECO:0000259" key="1">
    <source>
        <dbReference type="SMART" id="SM00481"/>
    </source>
</evidence>
<proteinExistence type="predicted"/>
<dbReference type="InterPro" id="IPR016195">
    <property type="entry name" value="Pol/histidinol_Pase-like"/>
</dbReference>
<organism evidence="2 3">
    <name type="scientific">Paenibacillus xylanilyticus</name>
    <dbReference type="NCBI Taxonomy" id="248903"/>
    <lineage>
        <taxon>Bacteria</taxon>
        <taxon>Bacillati</taxon>
        <taxon>Bacillota</taxon>
        <taxon>Bacilli</taxon>
        <taxon>Bacillales</taxon>
        <taxon>Paenibacillaceae</taxon>
        <taxon>Paenibacillus</taxon>
    </lineage>
</organism>
<dbReference type="NCBIfam" id="NF038032">
    <property type="entry name" value="CehA_McbA_metalo"/>
    <property type="match status" value="1"/>
</dbReference>
<keyword evidence="3" id="KW-1185">Reference proteome</keyword>
<dbReference type="PANTHER" id="PTHR42924">
    <property type="entry name" value="EXONUCLEASE"/>
    <property type="match status" value="1"/>
</dbReference>
<feature type="domain" description="Polymerase/histidinol phosphatase N-terminal" evidence="1">
    <location>
        <begin position="6"/>
        <end position="71"/>
    </location>
</feature>
<protein>
    <submittedName>
        <fullName evidence="2">CehA/McbA family metallohydrolase</fullName>
    </submittedName>
</protein>
<gene>
    <name evidence="2" type="ORF">HP552_29190</name>
</gene>
<sequence>MKWLACELHTHTLHSDGSQTLEELAEGAAKLGFDAIALTDHNTMSGLIGKEEIEQKYGLRIIPGMEWTTFYGHMVTIGLSAFADWRQTVQGGIDEGIRSVHRLGGIAGLAHPFRMGSPACTGCFWEYEIENWSAVDYIEVWSGTFPSIQLNNRRAFDLWTDKLNEGYRIAATSGRDWHTQSETDEPISVTYLGIEEDGMAENGNSAALSTREETLIRTLREGRASVTIGPLLTLTLDAGGTVCPIGSTVPAVVERGKSTEQPIIANLMLDFSVRAGLWSLPKQVCRLKLCSNLGEELSLEVPVPLDGQMMPFKAQLPEFPPAIPRRWIRAELWGTVRGAHVLIAFTNAIYFNEGGYLC</sequence>
<dbReference type="InterPro" id="IPR052018">
    <property type="entry name" value="PHP_domain"/>
</dbReference>
<dbReference type="Proteomes" id="UP000526125">
    <property type="component" value="Unassembled WGS sequence"/>
</dbReference>
<name>A0A7Y6C4D3_9BACL</name>
<dbReference type="SMART" id="SM00481">
    <property type="entry name" value="POLIIIAc"/>
    <property type="match status" value="1"/>
</dbReference>
<evidence type="ECO:0000313" key="2">
    <source>
        <dbReference type="EMBL" id="NUU79279.1"/>
    </source>
</evidence>
<dbReference type="InterPro" id="IPR004013">
    <property type="entry name" value="PHP_dom"/>
</dbReference>
<dbReference type="EMBL" id="JABMCB010000202">
    <property type="protein sequence ID" value="NUU79279.1"/>
    <property type="molecule type" value="Genomic_DNA"/>
</dbReference>
<dbReference type="GO" id="GO:0004534">
    <property type="term" value="F:5'-3' RNA exonuclease activity"/>
    <property type="evidence" value="ECO:0007669"/>
    <property type="project" value="TreeGrafter"/>
</dbReference>
<dbReference type="SUPFAM" id="SSF89550">
    <property type="entry name" value="PHP domain-like"/>
    <property type="match status" value="1"/>
</dbReference>